<feature type="non-terminal residue" evidence="1">
    <location>
        <position position="137"/>
    </location>
</feature>
<sequence>SGYLPQNSTLTTTASSSFQLVTSSDNVLNGNQNSSSIFRSYDDHINQDTNSSQWEQQEEPLLFHPKNHTINVHDDDDNRDGYTYMVLDSASTAHLNSKHMRSYIENSNYMCSKLTMLHDKSNDKTETLNSPHESPVP</sequence>
<protein>
    <submittedName>
        <fullName evidence="1">Uncharacterized protein</fullName>
    </submittedName>
</protein>
<gene>
    <name evidence="1" type="primary">ORF29630</name>
</gene>
<organism evidence="1">
    <name type="scientific">Arion vulgaris</name>
    <dbReference type="NCBI Taxonomy" id="1028688"/>
    <lineage>
        <taxon>Eukaryota</taxon>
        <taxon>Metazoa</taxon>
        <taxon>Spiralia</taxon>
        <taxon>Lophotrochozoa</taxon>
        <taxon>Mollusca</taxon>
        <taxon>Gastropoda</taxon>
        <taxon>Heterobranchia</taxon>
        <taxon>Euthyneura</taxon>
        <taxon>Panpulmonata</taxon>
        <taxon>Eupulmonata</taxon>
        <taxon>Stylommatophora</taxon>
        <taxon>Helicina</taxon>
        <taxon>Arionoidea</taxon>
        <taxon>Arionidae</taxon>
        <taxon>Arion</taxon>
    </lineage>
</organism>
<reference evidence="1" key="1">
    <citation type="submission" date="2014-12" db="EMBL/GenBank/DDBJ databases">
        <title>Insight into the proteome of Arion vulgaris.</title>
        <authorList>
            <person name="Aradska J."/>
            <person name="Bulat T."/>
            <person name="Smidak R."/>
            <person name="Sarate P."/>
            <person name="Gangsoo J."/>
            <person name="Sialana F."/>
            <person name="Bilban M."/>
            <person name="Lubec G."/>
        </authorList>
    </citation>
    <scope>NUCLEOTIDE SEQUENCE</scope>
    <source>
        <tissue evidence="1">Skin</tissue>
    </source>
</reference>
<accession>A0A0B6YLW9</accession>
<feature type="non-terminal residue" evidence="1">
    <location>
        <position position="1"/>
    </location>
</feature>
<name>A0A0B6YLW9_9EUPU</name>
<dbReference type="AlphaFoldDB" id="A0A0B6YLW9"/>
<proteinExistence type="predicted"/>
<dbReference type="EMBL" id="HACG01010368">
    <property type="protein sequence ID" value="CEK57233.1"/>
    <property type="molecule type" value="Transcribed_RNA"/>
</dbReference>
<evidence type="ECO:0000313" key="1">
    <source>
        <dbReference type="EMBL" id="CEK57233.1"/>
    </source>
</evidence>